<feature type="non-terminal residue" evidence="2">
    <location>
        <position position="1"/>
    </location>
</feature>
<comment type="caution">
    <text evidence="2">The sequence shown here is derived from an EMBL/GenBank/DDBJ whole genome shotgun (WGS) entry which is preliminary data.</text>
</comment>
<name>A0AAX2A3Q7_9BACT</name>
<accession>A0AAX2A3Q7</accession>
<feature type="domain" description="Type VI secretion system IcmF C-terminal" evidence="1">
    <location>
        <begin position="2"/>
        <end position="90"/>
    </location>
</feature>
<evidence type="ECO:0000313" key="3">
    <source>
        <dbReference type="Proteomes" id="UP000289193"/>
    </source>
</evidence>
<dbReference type="EMBL" id="PDKM01000084">
    <property type="protein sequence ID" value="RXK08772.1"/>
    <property type="molecule type" value="Genomic_DNA"/>
</dbReference>
<evidence type="ECO:0000259" key="1">
    <source>
        <dbReference type="Pfam" id="PF06744"/>
    </source>
</evidence>
<dbReference type="Proteomes" id="UP000289193">
    <property type="component" value="Unassembled WGS sequence"/>
</dbReference>
<dbReference type="Pfam" id="PF06744">
    <property type="entry name" value="IcmF_C"/>
    <property type="match status" value="1"/>
</dbReference>
<gene>
    <name evidence="2" type="ORF">CRV05_13670</name>
</gene>
<dbReference type="AlphaFoldDB" id="A0AAX2A3Q7"/>
<dbReference type="InterPro" id="IPR010623">
    <property type="entry name" value="IcmF_C"/>
</dbReference>
<protein>
    <recommendedName>
        <fullName evidence="1">Type VI secretion system IcmF C-terminal domain-containing protein</fullName>
    </recommendedName>
</protein>
<proteinExistence type="predicted"/>
<dbReference type="RefSeq" id="WP_164969409.1">
    <property type="nucleotide sequence ID" value="NZ_PDKM01000084.1"/>
</dbReference>
<keyword evidence="3" id="KW-1185">Reference proteome</keyword>
<organism evidence="2 3">
    <name type="scientific">Halarcobacter bivalviorum</name>
    <dbReference type="NCBI Taxonomy" id="663364"/>
    <lineage>
        <taxon>Bacteria</taxon>
        <taxon>Pseudomonadati</taxon>
        <taxon>Campylobacterota</taxon>
        <taxon>Epsilonproteobacteria</taxon>
        <taxon>Campylobacterales</taxon>
        <taxon>Arcobacteraceae</taxon>
        <taxon>Halarcobacter</taxon>
    </lineage>
</organism>
<sequence>SEFSYDSNILLYEHGPIISKRISWPNIKNISNLKFKLFDLSNKIVIEEYIGNDEWAIFKFLDKNHLSKVENLTLDINYSKYGYESSYRIDGSIVPLYLRSNGLKFSLPSCL</sequence>
<evidence type="ECO:0000313" key="2">
    <source>
        <dbReference type="EMBL" id="RXK08772.1"/>
    </source>
</evidence>
<reference evidence="2 3" key="1">
    <citation type="submission" date="2017-10" db="EMBL/GenBank/DDBJ databases">
        <title>Genomics of the genus Arcobacter.</title>
        <authorList>
            <person name="Perez-Cataluna A."/>
            <person name="Figueras M.J."/>
        </authorList>
    </citation>
    <scope>NUCLEOTIDE SEQUENCE [LARGE SCALE GENOMIC DNA]</scope>
    <source>
        <strain evidence="2 3">CECT 7835</strain>
    </source>
</reference>